<dbReference type="GO" id="GO:0020037">
    <property type="term" value="F:heme binding"/>
    <property type="evidence" value="ECO:0007669"/>
    <property type="project" value="InterPro"/>
</dbReference>
<evidence type="ECO:0000256" key="4">
    <source>
        <dbReference type="ARBA" id="ARBA00023002"/>
    </source>
</evidence>
<name>H0QK50_ARTG1</name>
<dbReference type="InterPro" id="IPR036396">
    <property type="entry name" value="Cyt_P450_sf"/>
</dbReference>
<proteinExistence type="inferred from homology"/>
<dbReference type="PRINTS" id="PR00359">
    <property type="entry name" value="BP450"/>
</dbReference>
<keyword evidence="5" id="KW-0408">Iron</keyword>
<evidence type="ECO:0000313" key="8">
    <source>
        <dbReference type="Proteomes" id="UP000003828"/>
    </source>
</evidence>
<dbReference type="InterPro" id="IPR002397">
    <property type="entry name" value="Cyt_P450_B"/>
</dbReference>
<dbReference type="FunFam" id="1.10.630.10:FF:000018">
    <property type="entry name" value="Cytochrome P450 monooxygenase"/>
    <property type="match status" value="1"/>
</dbReference>
<dbReference type="SUPFAM" id="SSF48264">
    <property type="entry name" value="Cytochrome P450"/>
    <property type="match status" value="1"/>
</dbReference>
<evidence type="ECO:0000256" key="1">
    <source>
        <dbReference type="ARBA" id="ARBA00010617"/>
    </source>
</evidence>
<organism evidence="7 8">
    <name type="scientific">Arthrobacter globiformis (strain ATCC 8010 / DSM 20124 / JCM 1332 / NBRC 12137 / NCIMB 8907 / NRRL B-2979 / 168)</name>
    <dbReference type="NCBI Taxonomy" id="1077972"/>
    <lineage>
        <taxon>Bacteria</taxon>
        <taxon>Bacillati</taxon>
        <taxon>Actinomycetota</taxon>
        <taxon>Actinomycetes</taxon>
        <taxon>Micrococcales</taxon>
        <taxon>Micrococcaceae</taxon>
        <taxon>Arthrobacter</taxon>
    </lineage>
</organism>
<dbReference type="Proteomes" id="UP000003828">
    <property type="component" value="Unassembled WGS sequence"/>
</dbReference>
<comment type="similarity">
    <text evidence="1">Belongs to the cytochrome P450 family.</text>
</comment>
<dbReference type="InterPro" id="IPR001128">
    <property type="entry name" value="Cyt_P450"/>
</dbReference>
<comment type="caution">
    <text evidence="7">The sequence shown here is derived from an EMBL/GenBank/DDBJ whole genome shotgun (WGS) entry which is preliminary data.</text>
</comment>
<keyword evidence="8" id="KW-1185">Reference proteome</keyword>
<evidence type="ECO:0000256" key="3">
    <source>
        <dbReference type="ARBA" id="ARBA00022723"/>
    </source>
</evidence>
<dbReference type="PANTHER" id="PTHR46696:SF4">
    <property type="entry name" value="BIOTIN BIOSYNTHESIS CYTOCHROME P450"/>
    <property type="match status" value="1"/>
</dbReference>
<evidence type="ECO:0000256" key="6">
    <source>
        <dbReference type="ARBA" id="ARBA00023033"/>
    </source>
</evidence>
<keyword evidence="6" id="KW-0503">Monooxygenase</keyword>
<dbReference type="eggNOG" id="COG2124">
    <property type="taxonomic scope" value="Bacteria"/>
</dbReference>
<dbReference type="GO" id="GO:0005506">
    <property type="term" value="F:iron ion binding"/>
    <property type="evidence" value="ECO:0007669"/>
    <property type="project" value="InterPro"/>
</dbReference>
<accession>H0QK50</accession>
<keyword evidence="4" id="KW-0560">Oxidoreductase</keyword>
<dbReference type="OrthoDB" id="502624at2"/>
<evidence type="ECO:0000256" key="5">
    <source>
        <dbReference type="ARBA" id="ARBA00023004"/>
    </source>
</evidence>
<dbReference type="CDD" id="cd11033">
    <property type="entry name" value="CYP142-like"/>
    <property type="match status" value="1"/>
</dbReference>
<dbReference type="EMBL" id="BAEG01000037">
    <property type="protein sequence ID" value="GAB13290.1"/>
    <property type="molecule type" value="Genomic_DNA"/>
</dbReference>
<dbReference type="AlphaFoldDB" id="H0QK50"/>
<evidence type="ECO:0000256" key="2">
    <source>
        <dbReference type="ARBA" id="ARBA00022617"/>
    </source>
</evidence>
<dbReference type="Pfam" id="PF00067">
    <property type="entry name" value="p450"/>
    <property type="match status" value="1"/>
</dbReference>
<keyword evidence="3" id="KW-0479">Metal-binding</keyword>
<protein>
    <submittedName>
        <fullName evidence="7">Cytochrome P450</fullName>
    </submittedName>
</protein>
<gene>
    <name evidence="7" type="ORF">ARGLB_037_01410</name>
</gene>
<reference evidence="7 8" key="1">
    <citation type="submission" date="2011-12" db="EMBL/GenBank/DDBJ databases">
        <title>Whole genome shotgun sequence of Arthrobacter globiformis NBRC 12137.</title>
        <authorList>
            <person name="Miyazawa S."/>
            <person name="Hosoyama A."/>
            <person name="Tsuchikane K."/>
            <person name="Katsumata H."/>
            <person name="Yamazaki S."/>
            <person name="Fujita N."/>
        </authorList>
    </citation>
    <scope>NUCLEOTIDE SEQUENCE [LARGE SCALE GENOMIC DNA]</scope>
    <source>
        <strain evidence="7 8">NBRC 12137</strain>
    </source>
</reference>
<dbReference type="GO" id="GO:0036199">
    <property type="term" value="F:cholest-4-en-3-one 26-monooxygenase activity"/>
    <property type="evidence" value="ECO:0007669"/>
    <property type="project" value="TreeGrafter"/>
</dbReference>
<evidence type="ECO:0000313" key="7">
    <source>
        <dbReference type="EMBL" id="GAB13290.1"/>
    </source>
</evidence>
<keyword evidence="2" id="KW-0349">Heme</keyword>
<dbReference type="RefSeq" id="WP_003800391.1">
    <property type="nucleotide sequence ID" value="NZ_BAEG01000037.1"/>
</dbReference>
<sequence length="410" mass="45530">MTTPQTPGFTLADPDLWLNGPAQRELNYLREHQPLSWHTEPSTDWFPEGGRGFWSLVRHEDISAASKDQDTFSSGQGTELIDMPAEMVRTYGGMLNMTGEEHARHRAIVSRIFTPRTLGQLAPQIQEHARKSIARVKELDTFDFMDDLVADFPAQIVCDLMGVPTEDRPELIRLTGIALAGNGTAESYKTMTQIVDYARGLAAKAAAGDVTSDQASLLRKLVEAEVNGQRLTNEEVGIFLALLLTAGIETTATSIGQGFYAMSLYPEQREQWAADFDSIAPKAIEEIVRWVTPVMHFRRTATRDVEMHGQTIRKGDKVLLWYTSGNQDATVFKDAEKLDFFRESEYPHVAFGGGGPHFCLGAQLARLEMSIFFKELFQALPKAQVTGDPVRLHSNFVNGLAHLPCTTGRA</sequence>
<dbReference type="Gene3D" id="1.10.630.10">
    <property type="entry name" value="Cytochrome P450"/>
    <property type="match status" value="1"/>
</dbReference>
<dbReference type="GO" id="GO:0008395">
    <property type="term" value="F:steroid hydroxylase activity"/>
    <property type="evidence" value="ECO:0007669"/>
    <property type="project" value="TreeGrafter"/>
</dbReference>
<dbReference type="STRING" id="1077972.ARGLB_037_01410"/>
<dbReference type="PANTHER" id="PTHR46696">
    <property type="entry name" value="P450, PUTATIVE (EUROFUNG)-RELATED"/>
    <property type="match status" value="1"/>
</dbReference>
<dbReference type="GO" id="GO:0006707">
    <property type="term" value="P:cholesterol catabolic process"/>
    <property type="evidence" value="ECO:0007669"/>
    <property type="project" value="TreeGrafter"/>
</dbReference>